<evidence type="ECO:0000313" key="2">
    <source>
        <dbReference type="Proteomes" id="UP000260943"/>
    </source>
</evidence>
<evidence type="ECO:0000313" key="1">
    <source>
        <dbReference type="EMBL" id="RGL12368.1"/>
    </source>
</evidence>
<organism evidence="1 2">
    <name type="scientific">Collinsella tanakaei</name>
    <dbReference type="NCBI Taxonomy" id="626935"/>
    <lineage>
        <taxon>Bacteria</taxon>
        <taxon>Bacillati</taxon>
        <taxon>Actinomycetota</taxon>
        <taxon>Coriobacteriia</taxon>
        <taxon>Coriobacteriales</taxon>
        <taxon>Coriobacteriaceae</taxon>
        <taxon>Collinsella</taxon>
    </lineage>
</organism>
<dbReference type="RefSeq" id="WP_117678861.1">
    <property type="nucleotide sequence ID" value="NZ_CAJJKC010000005.1"/>
</dbReference>
<dbReference type="SUPFAM" id="SSF82004">
    <property type="entry name" value="N-utilization substance G protein NusG, insert domain"/>
    <property type="match status" value="1"/>
</dbReference>
<accession>A0A3E4QZM5</accession>
<comment type="caution">
    <text evidence="1">The sequence shown here is derived from an EMBL/GenBank/DDBJ whole genome shotgun (WGS) entry which is preliminary data.</text>
</comment>
<dbReference type="Gene3D" id="2.60.320.10">
    <property type="entry name" value="N-utilization substance G protein NusG, insert domain"/>
    <property type="match status" value="1"/>
</dbReference>
<dbReference type="InterPro" id="IPR038690">
    <property type="entry name" value="NusG_2_sf"/>
</dbReference>
<proteinExistence type="predicted"/>
<dbReference type="AlphaFoldDB" id="A0A3E4QZM5"/>
<dbReference type="EMBL" id="QSRJ01000001">
    <property type="protein sequence ID" value="RGL12368.1"/>
    <property type="molecule type" value="Genomic_DNA"/>
</dbReference>
<name>A0A3E4QZM5_9ACTN</name>
<protein>
    <submittedName>
        <fullName evidence="1">NusG domain II-containing protein</fullName>
    </submittedName>
</protein>
<dbReference type="Proteomes" id="UP000260943">
    <property type="component" value="Unassembled WGS sequence"/>
</dbReference>
<gene>
    <name evidence="1" type="ORF">DXC81_01555</name>
</gene>
<reference evidence="1 2" key="1">
    <citation type="submission" date="2018-08" db="EMBL/GenBank/DDBJ databases">
        <title>A genome reference for cultivated species of the human gut microbiota.</title>
        <authorList>
            <person name="Zou Y."/>
            <person name="Xue W."/>
            <person name="Luo G."/>
        </authorList>
    </citation>
    <scope>NUCLEOTIDE SEQUENCE [LARGE SCALE GENOMIC DNA]</scope>
    <source>
        <strain evidence="1 2">TF08-14</strain>
    </source>
</reference>
<sequence length="142" mass="14897">MGKTLKTGDRILLAILAVTVIICALAFGARTLGGRDGQQSQGGSGAMVVCQTKSGFYRADPLSSNAEYTVDTTADAIKSSAEDGKNTIRIKNGEVDVISSNCSNQVCVNHDPISRAGEQIVCLPHGLVVEIVQDEDMASKLV</sequence>
<dbReference type="Pfam" id="PF07009">
    <property type="entry name" value="NusG_II"/>
    <property type="match status" value="1"/>
</dbReference>